<organism evidence="2 3">
    <name type="scientific">Caligus rogercresseyi</name>
    <name type="common">Sea louse</name>
    <dbReference type="NCBI Taxonomy" id="217165"/>
    <lineage>
        <taxon>Eukaryota</taxon>
        <taxon>Metazoa</taxon>
        <taxon>Ecdysozoa</taxon>
        <taxon>Arthropoda</taxon>
        <taxon>Crustacea</taxon>
        <taxon>Multicrustacea</taxon>
        <taxon>Hexanauplia</taxon>
        <taxon>Copepoda</taxon>
        <taxon>Siphonostomatoida</taxon>
        <taxon>Caligidae</taxon>
        <taxon>Caligus</taxon>
    </lineage>
</organism>
<proteinExistence type="predicted"/>
<sequence length="72" mass="7469">MPPNPRVLVPLGLGGVEAGLDGSQGLGSQPPPPPPLKLTTRKTIILMGSAQTEASLHSGTILGRDHSRLEDH</sequence>
<evidence type="ECO:0000313" key="2">
    <source>
        <dbReference type="EMBL" id="QQP37733.1"/>
    </source>
</evidence>
<accession>A0A7T8JWJ6</accession>
<dbReference type="EMBL" id="CP045901">
    <property type="protein sequence ID" value="QQP37733.1"/>
    <property type="molecule type" value="Genomic_DNA"/>
</dbReference>
<gene>
    <name evidence="2" type="ORF">FKW44_018112</name>
</gene>
<evidence type="ECO:0000313" key="3">
    <source>
        <dbReference type="Proteomes" id="UP000595437"/>
    </source>
</evidence>
<dbReference type="AlphaFoldDB" id="A0A7T8JWJ6"/>
<keyword evidence="3" id="KW-1185">Reference proteome</keyword>
<protein>
    <submittedName>
        <fullName evidence="2">Uncharacterized protein</fullName>
    </submittedName>
</protein>
<feature type="region of interest" description="Disordered" evidence="1">
    <location>
        <begin position="1"/>
        <end position="38"/>
    </location>
</feature>
<reference evidence="3" key="1">
    <citation type="submission" date="2021-01" db="EMBL/GenBank/DDBJ databases">
        <title>Caligus Genome Assembly.</title>
        <authorList>
            <person name="Gallardo-Escarate C."/>
        </authorList>
    </citation>
    <scope>NUCLEOTIDE SEQUENCE [LARGE SCALE GENOMIC DNA]</scope>
</reference>
<name>A0A7T8JWJ6_CALRO</name>
<dbReference type="Proteomes" id="UP000595437">
    <property type="component" value="Chromosome 12"/>
</dbReference>
<evidence type="ECO:0000256" key="1">
    <source>
        <dbReference type="SAM" id="MobiDB-lite"/>
    </source>
</evidence>
<feature type="compositionally biased region" description="Gly residues" evidence="1">
    <location>
        <begin position="12"/>
        <end position="25"/>
    </location>
</feature>